<evidence type="ECO:0000313" key="3">
    <source>
        <dbReference type="Proteomes" id="UP000007879"/>
    </source>
</evidence>
<reference evidence="3" key="1">
    <citation type="journal article" date="2010" name="Nature">
        <title>The Amphimedon queenslandica genome and the evolution of animal complexity.</title>
        <authorList>
            <person name="Srivastava M."/>
            <person name="Simakov O."/>
            <person name="Chapman J."/>
            <person name="Fahey B."/>
            <person name="Gauthier M.E."/>
            <person name="Mitros T."/>
            <person name="Richards G.S."/>
            <person name="Conaco C."/>
            <person name="Dacre M."/>
            <person name="Hellsten U."/>
            <person name="Larroux C."/>
            <person name="Putnam N.H."/>
            <person name="Stanke M."/>
            <person name="Adamska M."/>
            <person name="Darling A."/>
            <person name="Degnan S.M."/>
            <person name="Oakley T.H."/>
            <person name="Plachetzki D.C."/>
            <person name="Zhai Y."/>
            <person name="Adamski M."/>
            <person name="Calcino A."/>
            <person name="Cummins S.F."/>
            <person name="Goodstein D.M."/>
            <person name="Harris C."/>
            <person name="Jackson D.J."/>
            <person name="Leys S.P."/>
            <person name="Shu S."/>
            <person name="Woodcroft B.J."/>
            <person name="Vervoort M."/>
            <person name="Kosik K.S."/>
            <person name="Manning G."/>
            <person name="Degnan B.M."/>
            <person name="Rokhsar D.S."/>
        </authorList>
    </citation>
    <scope>NUCLEOTIDE SEQUENCE [LARGE SCALE GENOMIC DNA]</scope>
</reference>
<sequence>MMEEEVHYEPQSVDKSNKGLTPREKLCRVVTLIVCLILLSISIGGLVTLMIIPNANHQLQTATVQESVTTLLRTVDPYYYNVRVSTSDHTLVNVSIGTMACSSLVTYSTSHIETITGHHLNSHSTRHKLEPLEKYAYLVSGSNMLIEVNVTSFPPHHLPANDISLYVFTDWDSYNSFDQSQTTVTKYYKRIEVYSSTAITFIVRETGFYLYGLSIPVGTKYLYSYDITRFAYNSTKSTNCKLSSKSESCLIRFDNTMLNEKQCILSSCSGKNHSIYTINSELVRKPVTSGAAILISTVFVLLMILVALLFYDCYRYRLDSKLTTLDTCVFRRRKIVIKH</sequence>
<dbReference type="EnsemblMetazoa" id="XM_003382633.2">
    <property type="protein sequence ID" value="XP_003382681.1"/>
    <property type="gene ID" value="LOC100633495"/>
</dbReference>
<feature type="transmembrane region" description="Helical" evidence="1">
    <location>
        <begin position="290"/>
        <end position="311"/>
    </location>
</feature>
<organism evidence="2">
    <name type="scientific">Amphimedon queenslandica</name>
    <name type="common">Sponge</name>
    <dbReference type="NCBI Taxonomy" id="400682"/>
    <lineage>
        <taxon>Eukaryota</taxon>
        <taxon>Metazoa</taxon>
        <taxon>Porifera</taxon>
        <taxon>Demospongiae</taxon>
        <taxon>Heteroscleromorpha</taxon>
        <taxon>Haplosclerida</taxon>
        <taxon>Niphatidae</taxon>
        <taxon>Amphimedon</taxon>
    </lineage>
</organism>
<keyword evidence="1" id="KW-0472">Membrane</keyword>
<reference evidence="2" key="2">
    <citation type="submission" date="2017-05" db="UniProtKB">
        <authorList>
            <consortium name="EnsemblMetazoa"/>
        </authorList>
    </citation>
    <scope>IDENTIFICATION</scope>
</reference>
<dbReference type="KEGG" id="aqu:100633495"/>
<dbReference type="EnsemblMetazoa" id="Aqu2.1.43626_001">
    <property type="protein sequence ID" value="Aqu2.1.43626_001"/>
    <property type="gene ID" value="Aqu2.1.43626"/>
</dbReference>
<keyword evidence="1" id="KW-1133">Transmembrane helix</keyword>
<dbReference type="InParanoid" id="A0A1X7VTF4"/>
<proteinExistence type="predicted"/>
<keyword evidence="1" id="KW-0812">Transmembrane</keyword>
<dbReference type="Proteomes" id="UP000007879">
    <property type="component" value="Unassembled WGS sequence"/>
</dbReference>
<keyword evidence="3" id="KW-1185">Reference proteome</keyword>
<name>A0A1X7VTF4_AMPQE</name>
<feature type="transmembrane region" description="Helical" evidence="1">
    <location>
        <begin position="26"/>
        <end position="52"/>
    </location>
</feature>
<evidence type="ECO:0000256" key="1">
    <source>
        <dbReference type="SAM" id="Phobius"/>
    </source>
</evidence>
<dbReference type="AlphaFoldDB" id="A0A1X7VTF4"/>
<evidence type="ECO:0000313" key="2">
    <source>
        <dbReference type="EnsemblMetazoa" id="Aqu2.1.43626_001"/>
    </source>
</evidence>
<gene>
    <name evidence="2" type="primary">100633495</name>
</gene>
<protein>
    <submittedName>
        <fullName evidence="2">Uncharacterized protein</fullName>
    </submittedName>
</protein>
<accession>A0A1X7VTF4</accession>